<evidence type="ECO:0000256" key="1">
    <source>
        <dbReference type="ARBA" id="ARBA00010088"/>
    </source>
</evidence>
<evidence type="ECO:0000256" key="2">
    <source>
        <dbReference type="ARBA" id="ARBA00022729"/>
    </source>
</evidence>
<name>A0ABS4XXE1_9ACTN</name>
<feature type="domain" description="AB hydrolase-1" evidence="4">
    <location>
        <begin position="77"/>
        <end position="426"/>
    </location>
</feature>
<proteinExistence type="inferred from homology"/>
<evidence type="ECO:0000259" key="4">
    <source>
        <dbReference type="Pfam" id="PF00561"/>
    </source>
</evidence>
<dbReference type="PANTHER" id="PTHR43248">
    <property type="entry name" value="2-SUCCINYL-6-HYDROXY-2,4-CYCLOHEXADIENE-1-CARBOXYLATE SYNTHASE"/>
    <property type="match status" value="1"/>
</dbReference>
<evidence type="ECO:0000256" key="3">
    <source>
        <dbReference type="ARBA" id="ARBA00022801"/>
    </source>
</evidence>
<comment type="similarity">
    <text evidence="1">Belongs to the peptidase S33 family.</text>
</comment>
<comment type="caution">
    <text evidence="5">The sequence shown here is derived from an EMBL/GenBank/DDBJ whole genome shotgun (WGS) entry which is preliminary data.</text>
</comment>
<evidence type="ECO:0000313" key="5">
    <source>
        <dbReference type="EMBL" id="MBP2401167.1"/>
    </source>
</evidence>
<reference evidence="5 6" key="1">
    <citation type="submission" date="2021-03" db="EMBL/GenBank/DDBJ databases">
        <title>Sequencing the genomes of 1000 actinobacteria strains.</title>
        <authorList>
            <person name="Klenk H.-P."/>
        </authorList>
    </citation>
    <scope>NUCLEOTIDE SEQUENCE [LARGE SCALE GENOMIC DNA]</scope>
    <source>
        <strain evidence="5 6">DSM 41480</strain>
    </source>
</reference>
<organism evidence="5 6">
    <name type="scientific">Streptomyces syringium</name>
    <dbReference type="NCBI Taxonomy" id="76729"/>
    <lineage>
        <taxon>Bacteria</taxon>
        <taxon>Bacillati</taxon>
        <taxon>Actinomycetota</taxon>
        <taxon>Actinomycetes</taxon>
        <taxon>Kitasatosporales</taxon>
        <taxon>Streptomycetaceae</taxon>
        <taxon>Streptomyces</taxon>
    </lineage>
</organism>
<evidence type="ECO:0000313" key="6">
    <source>
        <dbReference type="Proteomes" id="UP001519291"/>
    </source>
</evidence>
<dbReference type="InterPro" id="IPR029058">
    <property type="entry name" value="AB_hydrolase_fold"/>
</dbReference>
<dbReference type="EMBL" id="JAGIOH010000001">
    <property type="protein sequence ID" value="MBP2401167.1"/>
    <property type="molecule type" value="Genomic_DNA"/>
</dbReference>
<keyword evidence="2" id="KW-0732">Signal</keyword>
<dbReference type="GeneID" id="91567513"/>
<keyword evidence="3" id="KW-0378">Hydrolase</keyword>
<dbReference type="InterPro" id="IPR051601">
    <property type="entry name" value="Serine_prot/Carboxylest_S33"/>
</dbReference>
<dbReference type="RefSeq" id="WP_209513682.1">
    <property type="nucleotide sequence ID" value="NZ_JAGIOH010000001.1"/>
</dbReference>
<keyword evidence="6" id="KW-1185">Reference proteome</keyword>
<dbReference type="Pfam" id="PF00561">
    <property type="entry name" value="Abhydrolase_1"/>
    <property type="match status" value="1"/>
</dbReference>
<sequence>MSVPWQPATEDALVGLDTATVTVPVDHARPGVGRTVDLALARHRARDGKLRQGVLLVGPDDPGNRGTLLVPQLTAVLPPDVLDRFDIVGFDHRFSGRSDPLSCGLTPDEWLWIFHRPLAFDDEARYQRGIVERCFAEAGDVLPHLTSRNIARDMDVIRRTLGEERVSYLGHSYGSYLGAVWTQLFGEHADRVVLDSVIDPGSVWRRMFLDYAEACESTLGDWAQWAAGRHADLDLGTTAPVVRERLDRLVERADREPLPVAGLPVVDGTMLRLVTMVLLSSDRAWGFLGDVLSAAAHGTEAREETRLALGAMFGRGKDESGAVAQLAVLGADAPWPRDLGVYRRDMATARARHPFIGPAMAAPKAGAFWPRPPLEPVTAFGPGNRAESVLLVRSERGMFTPARGAARLRELLPHNSRLVTLAGAAHHRVYPFYGDRHINEAVTAYLLTGKLPDTDTTFTAEESGR</sequence>
<dbReference type="InterPro" id="IPR000073">
    <property type="entry name" value="AB_hydrolase_1"/>
</dbReference>
<accession>A0ABS4XXE1</accession>
<dbReference type="Proteomes" id="UP001519291">
    <property type="component" value="Unassembled WGS sequence"/>
</dbReference>
<dbReference type="PANTHER" id="PTHR43248:SF29">
    <property type="entry name" value="TRIPEPTIDYL AMINOPEPTIDASE"/>
    <property type="match status" value="1"/>
</dbReference>
<gene>
    <name evidence="5" type="ORF">JO379_000636</name>
</gene>
<protein>
    <submittedName>
        <fullName evidence="5">Pimeloyl-ACP methyl ester carboxylesterase</fullName>
    </submittedName>
</protein>
<dbReference type="SUPFAM" id="SSF53474">
    <property type="entry name" value="alpha/beta-Hydrolases"/>
    <property type="match status" value="1"/>
</dbReference>
<dbReference type="Gene3D" id="3.40.50.1820">
    <property type="entry name" value="alpha/beta hydrolase"/>
    <property type="match status" value="1"/>
</dbReference>